<accession>A0A8J3CSV7</accession>
<dbReference type="Proteomes" id="UP000634004">
    <property type="component" value="Unassembled WGS sequence"/>
</dbReference>
<dbReference type="PANTHER" id="PTHR11236">
    <property type="entry name" value="AMINOBENZOATE/ANTHRANILATE SYNTHASE"/>
    <property type="match status" value="1"/>
</dbReference>
<proteinExistence type="predicted"/>
<dbReference type="GO" id="GO:0046820">
    <property type="term" value="F:4-amino-4-deoxychorismate synthase activity"/>
    <property type="evidence" value="ECO:0007669"/>
    <property type="project" value="TreeGrafter"/>
</dbReference>
<dbReference type="InterPro" id="IPR036038">
    <property type="entry name" value="Aminotransferase-like"/>
</dbReference>
<reference evidence="2" key="1">
    <citation type="journal article" date="2014" name="Int. J. Syst. Evol. Microbiol.">
        <title>Complete genome sequence of Corynebacterium casei LMG S-19264T (=DSM 44701T), isolated from a smear-ripened cheese.</title>
        <authorList>
            <consortium name="US DOE Joint Genome Institute (JGI-PGF)"/>
            <person name="Walter F."/>
            <person name="Albersmeier A."/>
            <person name="Kalinowski J."/>
            <person name="Ruckert C."/>
        </authorList>
    </citation>
    <scope>NUCLEOTIDE SEQUENCE</scope>
    <source>
        <strain evidence="2">KCTC 32513</strain>
    </source>
</reference>
<dbReference type="GO" id="GO:0009396">
    <property type="term" value="P:folic acid-containing compound biosynthetic process"/>
    <property type="evidence" value="ECO:0007669"/>
    <property type="project" value="InterPro"/>
</dbReference>
<comment type="caution">
    <text evidence="2">The sequence shown here is derived from an EMBL/GenBank/DDBJ whole genome shotgun (WGS) entry which is preliminary data.</text>
</comment>
<dbReference type="PANTHER" id="PTHR11236:SF50">
    <property type="entry name" value="AMINODEOXYCHORISMATE SYNTHASE COMPONENT 1"/>
    <property type="match status" value="1"/>
</dbReference>
<gene>
    <name evidence="2" type="ORF">GCM10009069_24760</name>
</gene>
<dbReference type="SUPFAM" id="SSF56322">
    <property type="entry name" value="ADC synthase"/>
    <property type="match status" value="1"/>
</dbReference>
<evidence type="ECO:0000313" key="2">
    <source>
        <dbReference type="EMBL" id="GHB00890.1"/>
    </source>
</evidence>
<evidence type="ECO:0000313" key="3">
    <source>
        <dbReference type="Proteomes" id="UP000634004"/>
    </source>
</evidence>
<dbReference type="Pfam" id="PF01063">
    <property type="entry name" value="Aminotran_4"/>
    <property type="match status" value="1"/>
</dbReference>
<dbReference type="NCBIfam" id="TIGR00553">
    <property type="entry name" value="pabB"/>
    <property type="match status" value="1"/>
</dbReference>
<dbReference type="EMBL" id="BMZH01000011">
    <property type="protein sequence ID" value="GHB00890.1"/>
    <property type="molecule type" value="Genomic_DNA"/>
</dbReference>
<dbReference type="Pfam" id="PF00425">
    <property type="entry name" value="Chorismate_bind"/>
    <property type="match status" value="1"/>
</dbReference>
<dbReference type="InterPro" id="IPR019999">
    <property type="entry name" value="Anth_synth_I-like"/>
</dbReference>
<dbReference type="SUPFAM" id="SSF56752">
    <property type="entry name" value="D-aminoacid aminotransferase-like PLP-dependent enzymes"/>
    <property type="match status" value="1"/>
</dbReference>
<dbReference type="InterPro" id="IPR001544">
    <property type="entry name" value="Aminotrans_IV"/>
</dbReference>
<organism evidence="2 3">
    <name type="scientific">Algimonas arctica</name>
    <dbReference type="NCBI Taxonomy" id="1479486"/>
    <lineage>
        <taxon>Bacteria</taxon>
        <taxon>Pseudomonadati</taxon>
        <taxon>Pseudomonadota</taxon>
        <taxon>Alphaproteobacteria</taxon>
        <taxon>Maricaulales</taxon>
        <taxon>Robiginitomaculaceae</taxon>
        <taxon>Algimonas</taxon>
    </lineage>
</organism>
<reference evidence="2" key="2">
    <citation type="submission" date="2020-09" db="EMBL/GenBank/DDBJ databases">
        <authorList>
            <person name="Sun Q."/>
            <person name="Kim S."/>
        </authorList>
    </citation>
    <scope>NUCLEOTIDE SEQUENCE</scope>
    <source>
        <strain evidence="2">KCTC 32513</strain>
    </source>
</reference>
<dbReference type="Gene3D" id="3.60.120.10">
    <property type="entry name" value="Anthranilate synthase"/>
    <property type="match status" value="1"/>
</dbReference>
<feature type="domain" description="Chorismate-utilising enzyme C-terminal" evidence="1">
    <location>
        <begin position="108"/>
        <end position="353"/>
    </location>
</feature>
<dbReference type="InterPro" id="IPR015890">
    <property type="entry name" value="Chorismate_C"/>
</dbReference>
<dbReference type="GO" id="GO:0000162">
    <property type="term" value="P:L-tryptophan biosynthetic process"/>
    <property type="evidence" value="ECO:0007669"/>
    <property type="project" value="TreeGrafter"/>
</dbReference>
<dbReference type="RefSeq" id="WP_189498900.1">
    <property type="nucleotide sequence ID" value="NZ_BMZH01000011.1"/>
</dbReference>
<evidence type="ECO:0000259" key="1">
    <source>
        <dbReference type="Pfam" id="PF00425"/>
    </source>
</evidence>
<dbReference type="PRINTS" id="PR00095">
    <property type="entry name" value="ANTSNTHASEI"/>
</dbReference>
<dbReference type="InterPro" id="IPR005801">
    <property type="entry name" value="ADC_synthase"/>
</dbReference>
<name>A0A8J3CSV7_9PROT</name>
<keyword evidence="3" id="KW-1185">Reference proteome</keyword>
<dbReference type="InterPro" id="IPR005802">
    <property type="entry name" value="ADC_synth_comp_1"/>
</dbReference>
<dbReference type="InterPro" id="IPR043132">
    <property type="entry name" value="BCAT-like_C"/>
</dbReference>
<protein>
    <recommendedName>
        <fullName evidence="1">Chorismate-utilising enzyme C-terminal domain-containing protein</fullName>
    </recommendedName>
</protein>
<sequence>MFVLLDDQATHRQHYFTDPVAVITHRLGDPVDALFSAIGAAHADGKWVAGLFAYEFAAALEPKLAYIAEPGTELVKLGVFDAPVAHPPADLLYRASPPLVALHPDWTEDDYLSRYDAVAQYLRAGDAYQINLTFPMRGETSADAAALYAGFRRRQPGRYGAIVSLGGPDVISFSPELFFERRGASMRMRPMKGTRPKSSTDDMTLDMKSRAENLMIVDLLRNDLSRLCEPGSVKVPELFAIEDYPTLVQMTSQVTGELRDGVSWSNIFRALFPCGSVTGAPKIRAMEIIHELEAAPRGPYCGAVGYIAPDGNASFSVAIRTAVLDAGQIRYDVGSGVVLDSDGPDEYRECLLKAGIWTPDPATQFETLRTGPDGPVRADAHATRLGTALPEIAAAPTPQRVRVDVLADGTTRMTQTPLVDFDTPITLALSRYLLTPAVQRTDIKTSQRDFYDGERARVGALSGATEVLFLGADGHVKEGSFTSLFLKVGGRLLTPRGPGLLPGVLRAELLDRGQAEEADITVDDIRVADAIFVGNSLRGLLPATLLSNDPV</sequence>
<dbReference type="Gene3D" id="3.20.10.10">
    <property type="entry name" value="D-amino Acid Aminotransferase, subunit A, domain 2"/>
    <property type="match status" value="1"/>
</dbReference>
<dbReference type="AlphaFoldDB" id="A0A8J3CSV7"/>